<name>A0A323UR42_9RHOO</name>
<evidence type="ECO:0000256" key="2">
    <source>
        <dbReference type="SAM" id="SignalP"/>
    </source>
</evidence>
<sequence>MFRSTPVASLLALTLSAVLVGCGSDSGTGGAKPATQVAVKVNKEEISVHQLNDVLARAGNVPAEQVKQASTAALERLIDQELMVQQAKDRKLDRDPKVMQSLEFARREVLARAYAEQVVGTAARPSEAQISAFYDDNPGLFSRRRIYNLQELNIRIPAERFDEVREKLQAAGNLQQLAAWLTEQNIPFTANAGTKPAEQLPLEMLKGLSQLNPGQVAVSRTPTGALLLFVAGVRDEPIDRTKARPFIEQYLLNQTRTELAKAEVARLRGVATIEYMGDFAPASTPVAAAPAAPATPVAVPAASAPVAVPAADADAVRSAIEKGAAGLK</sequence>
<dbReference type="SUPFAM" id="SSF109998">
    <property type="entry name" value="Triger factor/SurA peptide-binding domain-like"/>
    <property type="match status" value="1"/>
</dbReference>
<dbReference type="AlphaFoldDB" id="A0A323UR42"/>
<keyword evidence="1 2" id="KW-0732">Signal</keyword>
<dbReference type="Pfam" id="PF13624">
    <property type="entry name" value="SurA_N_3"/>
    <property type="match status" value="1"/>
</dbReference>
<feature type="signal peptide" evidence="2">
    <location>
        <begin position="1"/>
        <end position="19"/>
    </location>
</feature>
<dbReference type="RefSeq" id="WP_110529868.1">
    <property type="nucleotide sequence ID" value="NZ_QKOE01000030.1"/>
</dbReference>
<dbReference type="Pfam" id="PF13145">
    <property type="entry name" value="Rotamase_2"/>
    <property type="match status" value="1"/>
</dbReference>
<protein>
    <submittedName>
        <fullName evidence="4">Peptidyl-prolyl cis-trans isomerase, EpsD family</fullName>
    </submittedName>
</protein>
<gene>
    <name evidence="4" type="primary">epsD</name>
    <name evidence="4" type="ORF">DNK49_21650</name>
</gene>
<dbReference type="InterPro" id="IPR000297">
    <property type="entry name" value="PPIase_PpiC"/>
</dbReference>
<evidence type="ECO:0000256" key="1">
    <source>
        <dbReference type="ARBA" id="ARBA00022729"/>
    </source>
</evidence>
<evidence type="ECO:0000313" key="5">
    <source>
        <dbReference type="Proteomes" id="UP000248259"/>
    </source>
</evidence>
<dbReference type="InterPro" id="IPR014274">
    <property type="entry name" value="PPIase_EpsD"/>
</dbReference>
<organism evidence="4 5">
    <name type="scientific">Parazoarcus communis SWub3 = DSM 12120</name>
    <dbReference type="NCBI Taxonomy" id="1121029"/>
    <lineage>
        <taxon>Bacteria</taxon>
        <taxon>Pseudomonadati</taxon>
        <taxon>Pseudomonadota</taxon>
        <taxon>Betaproteobacteria</taxon>
        <taxon>Rhodocyclales</taxon>
        <taxon>Zoogloeaceae</taxon>
        <taxon>Parazoarcus</taxon>
    </lineage>
</organism>
<accession>A0A323UR42</accession>
<dbReference type="InterPro" id="IPR050280">
    <property type="entry name" value="OMP_Chaperone_SurA"/>
</dbReference>
<dbReference type="NCBIfam" id="TIGR02925">
    <property type="entry name" value="cis_trans_EpsD"/>
    <property type="match status" value="1"/>
</dbReference>
<feature type="chain" id="PRO_5016440507" evidence="2">
    <location>
        <begin position="20"/>
        <end position="328"/>
    </location>
</feature>
<dbReference type="Proteomes" id="UP000248259">
    <property type="component" value="Unassembled WGS sequence"/>
</dbReference>
<dbReference type="InterPro" id="IPR027304">
    <property type="entry name" value="Trigger_fact/SurA_dom_sf"/>
</dbReference>
<keyword evidence="5" id="KW-1185">Reference proteome</keyword>
<dbReference type="PROSITE" id="PS51257">
    <property type="entry name" value="PROKAR_LIPOPROTEIN"/>
    <property type="match status" value="1"/>
</dbReference>
<dbReference type="PANTHER" id="PTHR47637">
    <property type="entry name" value="CHAPERONE SURA"/>
    <property type="match status" value="1"/>
</dbReference>
<dbReference type="Gene3D" id="1.10.8.1040">
    <property type="match status" value="1"/>
</dbReference>
<dbReference type="GO" id="GO:0003755">
    <property type="term" value="F:peptidyl-prolyl cis-trans isomerase activity"/>
    <property type="evidence" value="ECO:0007669"/>
    <property type="project" value="InterPro"/>
</dbReference>
<feature type="domain" description="PpiC" evidence="3">
    <location>
        <begin position="125"/>
        <end position="235"/>
    </location>
</feature>
<evidence type="ECO:0000313" key="4">
    <source>
        <dbReference type="EMBL" id="PZA14493.1"/>
    </source>
</evidence>
<dbReference type="OrthoDB" id="5564407at2"/>
<reference evidence="4 5" key="1">
    <citation type="submission" date="2018-06" db="EMBL/GenBank/DDBJ databases">
        <title>Azoarcus communis strain SWub3 genome.</title>
        <authorList>
            <person name="Zorraquino Salvo V."/>
            <person name="Toubiana D."/>
            <person name="Blumwald E."/>
        </authorList>
    </citation>
    <scope>NUCLEOTIDE SEQUENCE [LARGE SCALE GENOMIC DNA]</scope>
    <source>
        <strain evidence="4 5">SWub3</strain>
    </source>
</reference>
<dbReference type="EMBL" id="QKOE01000030">
    <property type="protein sequence ID" value="PZA14493.1"/>
    <property type="molecule type" value="Genomic_DNA"/>
</dbReference>
<comment type="caution">
    <text evidence="4">The sequence shown here is derived from an EMBL/GenBank/DDBJ whole genome shotgun (WGS) entry which is preliminary data.</text>
</comment>
<keyword evidence="4" id="KW-0413">Isomerase</keyword>
<proteinExistence type="predicted"/>
<evidence type="ECO:0000259" key="3">
    <source>
        <dbReference type="Pfam" id="PF13145"/>
    </source>
</evidence>
<dbReference type="PANTHER" id="PTHR47637:SF1">
    <property type="entry name" value="CHAPERONE SURA"/>
    <property type="match status" value="1"/>
</dbReference>